<dbReference type="InterPro" id="IPR007345">
    <property type="entry name" value="Polysacch_pyruvyl_Trfase"/>
</dbReference>
<dbReference type="KEGG" id="tig:THII_1654"/>
<sequence length="373" mass="43222">MKIALITMHYQSNYGAVLQGFATKQILSQYGEVETINYFNPHLQYKLDLIRFKPSIHGIKIMIHDILRLKDRNKVIKKFKKFIESNLNSSKLVTRQDIQTGAINYFDVYVCGSDQIWNPGAVSKNGELDPVYFLDFVNNKKAKKISYASSMGGHYRLTNSEKEQIKDLLKDFTTISVRESDAQEMLSQLLKREVFHVLDPTLLLSKEKWLEALKINKNYRTQKEDYILVYRISKDPLLKKAVEFVVNRFGNNKKVVIIDQAFKPFITADFHIRDAGPIEFIELFANASLVITNSFHGICFSINFKKPFVPVNPAWGGNRIESLLNLFGLRDRFINDEEDIYKLSVDFNYEFFENKLKNERAKSIKLLSSSIIS</sequence>
<keyword evidence="3" id="KW-1185">Reference proteome</keyword>
<feature type="domain" description="Polysaccharide pyruvyl transferase" evidence="1">
    <location>
        <begin position="13"/>
        <end position="312"/>
    </location>
</feature>
<dbReference type="GO" id="GO:0016740">
    <property type="term" value="F:transferase activity"/>
    <property type="evidence" value="ECO:0007669"/>
    <property type="project" value="UniProtKB-KW"/>
</dbReference>
<evidence type="ECO:0000313" key="2">
    <source>
        <dbReference type="EMBL" id="BAP55951.1"/>
    </source>
</evidence>
<accession>A0A090BUZ2</accession>
<evidence type="ECO:0000313" key="3">
    <source>
        <dbReference type="Proteomes" id="UP000031623"/>
    </source>
</evidence>
<gene>
    <name evidence="2" type="ORF">THII_1654</name>
</gene>
<dbReference type="HOGENOM" id="CLU_025617_1_0_6"/>
<dbReference type="Proteomes" id="UP000031623">
    <property type="component" value="Chromosome"/>
</dbReference>
<protein>
    <submittedName>
        <fullName evidence="2">Polysaccharide pyruvyl transferase</fullName>
    </submittedName>
</protein>
<dbReference type="EMBL" id="AP014633">
    <property type="protein sequence ID" value="BAP55951.1"/>
    <property type="molecule type" value="Genomic_DNA"/>
</dbReference>
<name>A0A090BUZ2_9GAMM</name>
<dbReference type="STRING" id="40754.THII_1654"/>
<evidence type="ECO:0000259" key="1">
    <source>
        <dbReference type="Pfam" id="PF04230"/>
    </source>
</evidence>
<reference evidence="2 3" key="1">
    <citation type="journal article" date="2014" name="ISME J.">
        <title>Ecophysiology of Thioploca ingrica as revealed by the complete genome sequence supplemented with proteomic evidence.</title>
        <authorList>
            <person name="Kojima H."/>
            <person name="Ogura Y."/>
            <person name="Yamamoto N."/>
            <person name="Togashi T."/>
            <person name="Mori H."/>
            <person name="Watanabe T."/>
            <person name="Nemoto F."/>
            <person name="Kurokawa K."/>
            <person name="Hayashi T."/>
            <person name="Fukui M."/>
        </authorList>
    </citation>
    <scope>NUCLEOTIDE SEQUENCE [LARGE SCALE GENOMIC DNA]</scope>
</reference>
<organism evidence="2 3">
    <name type="scientific">Thioploca ingrica</name>
    <dbReference type="NCBI Taxonomy" id="40754"/>
    <lineage>
        <taxon>Bacteria</taxon>
        <taxon>Pseudomonadati</taxon>
        <taxon>Pseudomonadota</taxon>
        <taxon>Gammaproteobacteria</taxon>
        <taxon>Thiotrichales</taxon>
        <taxon>Thiotrichaceae</taxon>
        <taxon>Thioploca</taxon>
    </lineage>
</organism>
<proteinExistence type="predicted"/>
<dbReference type="OrthoDB" id="9799278at2"/>
<dbReference type="AlphaFoldDB" id="A0A090BUZ2"/>
<dbReference type="Pfam" id="PF04230">
    <property type="entry name" value="PS_pyruv_trans"/>
    <property type="match status" value="1"/>
</dbReference>
<keyword evidence="2" id="KW-0808">Transferase</keyword>